<evidence type="ECO:0000256" key="1">
    <source>
        <dbReference type="ARBA" id="ARBA00005446"/>
    </source>
</evidence>
<dbReference type="AlphaFoldDB" id="A0A0C3CPJ2"/>
<evidence type="ECO:0000256" key="7">
    <source>
        <dbReference type="ARBA" id="ARBA00034808"/>
    </source>
</evidence>
<dbReference type="PROSITE" id="PS51192">
    <property type="entry name" value="HELICASE_ATP_BIND_1"/>
    <property type="match status" value="1"/>
</dbReference>
<organism evidence="11 12">
    <name type="scientific">Hebeloma cylindrosporum</name>
    <dbReference type="NCBI Taxonomy" id="76867"/>
    <lineage>
        <taxon>Eukaryota</taxon>
        <taxon>Fungi</taxon>
        <taxon>Dikarya</taxon>
        <taxon>Basidiomycota</taxon>
        <taxon>Agaricomycotina</taxon>
        <taxon>Agaricomycetes</taxon>
        <taxon>Agaricomycetidae</taxon>
        <taxon>Agaricales</taxon>
        <taxon>Agaricineae</taxon>
        <taxon>Hymenogastraceae</taxon>
        <taxon>Hebeloma</taxon>
    </lineage>
</organism>
<dbReference type="GO" id="GO:0005524">
    <property type="term" value="F:ATP binding"/>
    <property type="evidence" value="ECO:0007669"/>
    <property type="project" value="UniProtKB-KW"/>
</dbReference>
<evidence type="ECO:0000256" key="6">
    <source>
        <dbReference type="ARBA" id="ARBA00034617"/>
    </source>
</evidence>
<dbReference type="PANTHER" id="PTHR13710:SF105">
    <property type="entry name" value="ATP-DEPENDENT DNA HELICASE Q1"/>
    <property type="match status" value="1"/>
</dbReference>
<evidence type="ECO:0000256" key="8">
    <source>
        <dbReference type="SAM" id="MobiDB-lite"/>
    </source>
</evidence>
<feature type="region of interest" description="Disordered" evidence="8">
    <location>
        <begin position="627"/>
        <end position="666"/>
    </location>
</feature>
<evidence type="ECO:0000256" key="4">
    <source>
        <dbReference type="ARBA" id="ARBA00023125"/>
    </source>
</evidence>
<evidence type="ECO:0000256" key="5">
    <source>
        <dbReference type="ARBA" id="ARBA00023235"/>
    </source>
</evidence>
<dbReference type="GO" id="GO:0009378">
    <property type="term" value="F:four-way junction helicase activity"/>
    <property type="evidence" value="ECO:0007669"/>
    <property type="project" value="TreeGrafter"/>
</dbReference>
<evidence type="ECO:0000259" key="9">
    <source>
        <dbReference type="PROSITE" id="PS51192"/>
    </source>
</evidence>
<dbReference type="Pfam" id="PF00271">
    <property type="entry name" value="Helicase_C"/>
    <property type="match status" value="1"/>
</dbReference>
<sequence>MGEPSQTVSTAPAEDTREWLEHLLREKCKISSVREHQLIHGLDLVQGKDLFLVIATGTGKTIVLHAPLLAAQEKKENGVAIIIVPTKLLVEQQAQVAQKHNLKALVIHEDSVRDAKLHGRDLFEELASSSGIVVGVMTPQMLQGFRMKNLLKGREFKDSVRWVLIDEVHLVDEEAGTFLMVYKSIAIFRSLLNSTTTWAAVTATATPERAVEMAKQLGFQPGHHVNARYSIDRPNVKYIPRFFQHPISGHEFLDLSFLIPFGMKSSQDVPLTLIFAKTIASGYAIMQFLDTLLPTSLPNRFNIIKLYNSLMDLDYRKSFIQDFTDGSVLRIGIATDTCTYGFDIPTLQRVVVFDICPSPENLKQKVGRPGRDGNAAEAITFAPPWVCENSNPIGKQALEDQRRRENLPKATLKWYNPSPYHCTRAADLEYYGEEFIDRVCLPGFDCCTTCDPDPQEGRDLAMVERWVQHFKERGNDLDRPKGGIRSDGTFHALEPHMKSSLQDMLIRWRSQKWVARRTSSQRGLPTDFFMPQHILTQVVDRAHICSSLERLRLVCDGWEFLPQYEIELLQFLGKILTGFNLVFKERAEEADTTPDPDLPVQPLTIITPSTSINPVIRLSIQPRQALLKSSHSHNKKRQAPATVDTKLPPQKRIRKGGPVDISEKEN</sequence>
<dbReference type="InterPro" id="IPR027417">
    <property type="entry name" value="P-loop_NTPase"/>
</dbReference>
<evidence type="ECO:0000256" key="2">
    <source>
        <dbReference type="ARBA" id="ARBA00022741"/>
    </source>
</evidence>
<dbReference type="GO" id="GO:0005737">
    <property type="term" value="C:cytoplasm"/>
    <property type="evidence" value="ECO:0007669"/>
    <property type="project" value="TreeGrafter"/>
</dbReference>
<reference evidence="11 12" key="1">
    <citation type="submission" date="2014-04" db="EMBL/GenBank/DDBJ databases">
        <authorList>
            <consortium name="DOE Joint Genome Institute"/>
            <person name="Kuo A."/>
            <person name="Gay G."/>
            <person name="Dore J."/>
            <person name="Kohler A."/>
            <person name="Nagy L.G."/>
            <person name="Floudas D."/>
            <person name="Copeland A."/>
            <person name="Barry K.W."/>
            <person name="Cichocki N."/>
            <person name="Veneault-Fourrey C."/>
            <person name="LaButti K."/>
            <person name="Lindquist E.A."/>
            <person name="Lipzen A."/>
            <person name="Lundell T."/>
            <person name="Morin E."/>
            <person name="Murat C."/>
            <person name="Sun H."/>
            <person name="Tunlid A."/>
            <person name="Henrissat B."/>
            <person name="Grigoriev I.V."/>
            <person name="Hibbett D.S."/>
            <person name="Martin F."/>
            <person name="Nordberg H.P."/>
            <person name="Cantor M.N."/>
            <person name="Hua S.X."/>
        </authorList>
    </citation>
    <scope>NUCLEOTIDE SEQUENCE [LARGE SCALE GENOMIC DNA]</scope>
    <source>
        <strain evidence="12">h7</strain>
    </source>
</reference>
<evidence type="ECO:0000313" key="12">
    <source>
        <dbReference type="Proteomes" id="UP000053424"/>
    </source>
</evidence>
<dbReference type="OrthoDB" id="2995840at2759"/>
<accession>A0A0C3CPJ2</accession>
<keyword evidence="3" id="KW-0067">ATP-binding</keyword>
<gene>
    <name evidence="11" type="ORF">M413DRAFT_24878</name>
</gene>
<dbReference type="InterPro" id="IPR001650">
    <property type="entry name" value="Helicase_C-like"/>
</dbReference>
<dbReference type="GO" id="GO:0003677">
    <property type="term" value="F:DNA binding"/>
    <property type="evidence" value="ECO:0007669"/>
    <property type="project" value="UniProtKB-KW"/>
</dbReference>
<dbReference type="SMART" id="SM00487">
    <property type="entry name" value="DEXDc"/>
    <property type="match status" value="1"/>
</dbReference>
<keyword evidence="5" id="KW-0413">Isomerase</keyword>
<protein>
    <recommendedName>
        <fullName evidence="7">DNA 3'-5' helicase</fullName>
        <ecNumber evidence="7">5.6.2.4</ecNumber>
    </recommendedName>
</protein>
<keyword evidence="2" id="KW-0547">Nucleotide-binding</keyword>
<dbReference type="InterPro" id="IPR011545">
    <property type="entry name" value="DEAD/DEAH_box_helicase_dom"/>
</dbReference>
<keyword evidence="4" id="KW-0238">DNA-binding</keyword>
<name>A0A0C3CPJ2_HEBCY</name>
<dbReference type="Proteomes" id="UP000053424">
    <property type="component" value="Unassembled WGS sequence"/>
</dbReference>
<dbReference type="PROSITE" id="PS51194">
    <property type="entry name" value="HELICASE_CTER"/>
    <property type="match status" value="1"/>
</dbReference>
<feature type="domain" description="Helicase ATP-binding" evidence="9">
    <location>
        <begin position="41"/>
        <end position="223"/>
    </location>
</feature>
<dbReference type="HOGENOM" id="CLU_020373_0_0_1"/>
<evidence type="ECO:0000313" key="11">
    <source>
        <dbReference type="EMBL" id="KIM45746.1"/>
    </source>
</evidence>
<feature type="domain" description="Helicase C-terminal" evidence="10">
    <location>
        <begin position="264"/>
        <end position="426"/>
    </location>
</feature>
<comment type="similarity">
    <text evidence="1">Belongs to the helicase family. RecQ subfamily.</text>
</comment>
<reference evidence="12" key="2">
    <citation type="submission" date="2015-01" db="EMBL/GenBank/DDBJ databases">
        <title>Evolutionary Origins and Diversification of the Mycorrhizal Mutualists.</title>
        <authorList>
            <consortium name="DOE Joint Genome Institute"/>
            <consortium name="Mycorrhizal Genomics Consortium"/>
            <person name="Kohler A."/>
            <person name="Kuo A."/>
            <person name="Nagy L.G."/>
            <person name="Floudas D."/>
            <person name="Copeland A."/>
            <person name="Barry K.W."/>
            <person name="Cichocki N."/>
            <person name="Veneault-Fourrey C."/>
            <person name="LaButti K."/>
            <person name="Lindquist E.A."/>
            <person name="Lipzen A."/>
            <person name="Lundell T."/>
            <person name="Morin E."/>
            <person name="Murat C."/>
            <person name="Riley R."/>
            <person name="Ohm R."/>
            <person name="Sun H."/>
            <person name="Tunlid A."/>
            <person name="Henrissat B."/>
            <person name="Grigoriev I.V."/>
            <person name="Hibbett D.S."/>
            <person name="Martin F."/>
        </authorList>
    </citation>
    <scope>NUCLEOTIDE SEQUENCE [LARGE SCALE GENOMIC DNA]</scope>
    <source>
        <strain evidence="12">h7</strain>
    </source>
</reference>
<dbReference type="STRING" id="686832.A0A0C3CPJ2"/>
<dbReference type="Gene3D" id="3.40.50.300">
    <property type="entry name" value="P-loop containing nucleotide triphosphate hydrolases"/>
    <property type="match status" value="2"/>
</dbReference>
<evidence type="ECO:0000259" key="10">
    <source>
        <dbReference type="PROSITE" id="PS51194"/>
    </source>
</evidence>
<dbReference type="GO" id="GO:0043138">
    <property type="term" value="F:3'-5' DNA helicase activity"/>
    <property type="evidence" value="ECO:0007669"/>
    <property type="project" value="UniProtKB-EC"/>
</dbReference>
<dbReference type="EC" id="5.6.2.4" evidence="7"/>
<dbReference type="GO" id="GO:0000724">
    <property type="term" value="P:double-strand break repair via homologous recombination"/>
    <property type="evidence" value="ECO:0007669"/>
    <property type="project" value="TreeGrafter"/>
</dbReference>
<dbReference type="SUPFAM" id="SSF52540">
    <property type="entry name" value="P-loop containing nucleoside triphosphate hydrolases"/>
    <property type="match status" value="1"/>
</dbReference>
<dbReference type="PANTHER" id="PTHR13710">
    <property type="entry name" value="DNA HELICASE RECQ FAMILY MEMBER"/>
    <property type="match status" value="1"/>
</dbReference>
<keyword evidence="12" id="KW-1185">Reference proteome</keyword>
<dbReference type="Pfam" id="PF00270">
    <property type="entry name" value="DEAD"/>
    <property type="match status" value="1"/>
</dbReference>
<dbReference type="InterPro" id="IPR014001">
    <property type="entry name" value="Helicase_ATP-bd"/>
</dbReference>
<dbReference type="GO" id="GO:0005694">
    <property type="term" value="C:chromosome"/>
    <property type="evidence" value="ECO:0007669"/>
    <property type="project" value="TreeGrafter"/>
</dbReference>
<comment type="catalytic activity">
    <reaction evidence="6">
        <text>Couples ATP hydrolysis with the unwinding of duplex DNA by translocating in the 3'-5' direction.</text>
        <dbReference type="EC" id="5.6.2.4"/>
    </reaction>
</comment>
<proteinExistence type="inferred from homology"/>
<evidence type="ECO:0000256" key="3">
    <source>
        <dbReference type="ARBA" id="ARBA00022840"/>
    </source>
</evidence>
<dbReference type="EMBL" id="KN831772">
    <property type="protein sequence ID" value="KIM45746.1"/>
    <property type="molecule type" value="Genomic_DNA"/>
</dbReference>